<keyword evidence="4" id="KW-0732">Signal</keyword>
<dbReference type="EMBL" id="SCWA01000004">
    <property type="protein sequence ID" value="TDL98414.1"/>
    <property type="molecule type" value="Genomic_DNA"/>
</dbReference>
<feature type="binding site" evidence="5">
    <location>
        <position position="184"/>
    </location>
    <ligand>
        <name>molybdate</name>
        <dbReference type="ChEBI" id="CHEBI:36264"/>
    </ligand>
</feature>
<dbReference type="GO" id="GO:0015689">
    <property type="term" value="P:molybdate ion transport"/>
    <property type="evidence" value="ECO:0007669"/>
    <property type="project" value="InterPro"/>
</dbReference>
<gene>
    <name evidence="6" type="primary">modA</name>
    <name evidence="6" type="ORF">ERX27_02980</name>
</gene>
<dbReference type="FunFam" id="3.40.190.10:FF:000035">
    <property type="entry name" value="Molybdate ABC transporter substrate-binding protein"/>
    <property type="match status" value="1"/>
</dbReference>
<evidence type="ECO:0000313" key="7">
    <source>
        <dbReference type="Proteomes" id="UP000295310"/>
    </source>
</evidence>
<dbReference type="GO" id="GO:1901359">
    <property type="term" value="F:tungstate binding"/>
    <property type="evidence" value="ECO:0007669"/>
    <property type="project" value="UniProtKB-ARBA"/>
</dbReference>
<evidence type="ECO:0000256" key="5">
    <source>
        <dbReference type="PIRSR" id="PIRSR004846-1"/>
    </source>
</evidence>
<protein>
    <submittedName>
        <fullName evidence="6">Molybdate ABC transporter substrate-binding protein</fullName>
    </submittedName>
</protein>
<evidence type="ECO:0000256" key="1">
    <source>
        <dbReference type="ARBA" id="ARBA00009175"/>
    </source>
</evidence>
<dbReference type="PANTHER" id="PTHR30632">
    <property type="entry name" value="MOLYBDATE-BINDING PERIPLASMIC PROTEIN"/>
    <property type="match status" value="1"/>
</dbReference>
<dbReference type="InterPro" id="IPR050682">
    <property type="entry name" value="ModA/WtpA"/>
</dbReference>
<dbReference type="Proteomes" id="UP000295310">
    <property type="component" value="Unassembled WGS sequence"/>
</dbReference>
<dbReference type="OrthoDB" id="9785015at2"/>
<dbReference type="InterPro" id="IPR005950">
    <property type="entry name" value="ModA"/>
</dbReference>
<keyword evidence="7" id="KW-1185">Reference proteome</keyword>
<keyword evidence="3 5" id="KW-0479">Metal-binding</keyword>
<comment type="similarity">
    <text evidence="1">Belongs to the bacterial solute-binding protein ModA family.</text>
</comment>
<organism evidence="6 7">
    <name type="scientific">Macrococcus brunensis</name>
    <dbReference type="NCBI Taxonomy" id="198483"/>
    <lineage>
        <taxon>Bacteria</taxon>
        <taxon>Bacillati</taxon>
        <taxon>Bacillota</taxon>
        <taxon>Bacilli</taxon>
        <taxon>Bacillales</taxon>
        <taxon>Staphylococcaceae</taxon>
        <taxon>Macrococcus</taxon>
    </lineage>
</organism>
<dbReference type="GO" id="GO:0030973">
    <property type="term" value="F:molybdate ion binding"/>
    <property type="evidence" value="ECO:0007669"/>
    <property type="project" value="UniProtKB-ARBA"/>
</dbReference>
<evidence type="ECO:0000256" key="2">
    <source>
        <dbReference type="ARBA" id="ARBA00022505"/>
    </source>
</evidence>
<dbReference type="AlphaFoldDB" id="A0A4R6BF28"/>
<comment type="caution">
    <text evidence="6">The sequence shown here is derived from an EMBL/GenBank/DDBJ whole genome shotgun (WGS) entry which is preliminary data.</text>
</comment>
<evidence type="ECO:0000313" key="6">
    <source>
        <dbReference type="EMBL" id="TDL98414.1"/>
    </source>
</evidence>
<keyword evidence="2 5" id="KW-0500">Molybdenum</keyword>
<dbReference type="SUPFAM" id="SSF53850">
    <property type="entry name" value="Periplasmic binding protein-like II"/>
    <property type="match status" value="1"/>
</dbReference>
<dbReference type="PANTHER" id="PTHR30632:SF0">
    <property type="entry name" value="SULFATE-BINDING PROTEIN"/>
    <property type="match status" value="1"/>
</dbReference>
<dbReference type="NCBIfam" id="TIGR01256">
    <property type="entry name" value="modA"/>
    <property type="match status" value="1"/>
</dbReference>
<dbReference type="Pfam" id="PF13531">
    <property type="entry name" value="SBP_bac_11"/>
    <property type="match status" value="1"/>
</dbReference>
<feature type="binding site" evidence="5">
    <location>
        <position position="139"/>
    </location>
    <ligand>
        <name>molybdate</name>
        <dbReference type="ChEBI" id="CHEBI:36264"/>
    </ligand>
</feature>
<accession>A0A4R6BF28</accession>
<name>A0A4R6BF28_9STAP</name>
<feature type="binding site" evidence="5">
    <location>
        <position position="34"/>
    </location>
    <ligand>
        <name>molybdate</name>
        <dbReference type="ChEBI" id="CHEBI:36264"/>
    </ligand>
</feature>
<proteinExistence type="inferred from homology"/>
<evidence type="ECO:0000256" key="3">
    <source>
        <dbReference type="ARBA" id="ARBA00022723"/>
    </source>
</evidence>
<reference evidence="6 7" key="1">
    <citation type="submission" date="2019-01" db="EMBL/GenBank/DDBJ databases">
        <title>Draft genome sequences of the type strains of six Macrococcus species.</title>
        <authorList>
            <person name="Mazhar S."/>
            <person name="Altermann E."/>
            <person name="Hill C."/>
            <person name="Mcauliffe O."/>
        </authorList>
    </citation>
    <scope>NUCLEOTIDE SEQUENCE [LARGE SCALE GENOMIC DNA]</scope>
    <source>
        <strain evidence="6 7">CCM4811</strain>
    </source>
</reference>
<sequence>MKKTTLALSLLLLAGCSNDKPAEKAEITVSAAASLKDALSVIEKNYEKDYDVDIKFNYGASGSLANQIKAGAPVDLFFSAAQSKVDDLVKAGTVKKENQQTILENKLVIVSKSDVKDLNSLKQASIKKIAVGTPETVPAGAYAKEALTKADTWQDVQKKIVFTKDVRQALTYVESGNTDAGIVYATDAKGTQLKQTDIQDALHSPITYPLALIKDNQSSHAFYDYLQSDAAKKVYQSYGFIVK</sequence>
<feature type="binding site" evidence="5">
    <location>
        <position position="61"/>
    </location>
    <ligand>
        <name>molybdate</name>
        <dbReference type="ChEBI" id="CHEBI:36264"/>
    </ligand>
</feature>
<dbReference type="PIRSF" id="PIRSF004846">
    <property type="entry name" value="ModA"/>
    <property type="match status" value="1"/>
</dbReference>
<evidence type="ECO:0000256" key="4">
    <source>
        <dbReference type="ARBA" id="ARBA00022729"/>
    </source>
</evidence>
<dbReference type="PROSITE" id="PS51257">
    <property type="entry name" value="PROKAR_LIPOPROTEIN"/>
    <property type="match status" value="1"/>
</dbReference>
<dbReference type="RefSeq" id="WP_133431355.1">
    <property type="nucleotide sequence ID" value="NZ_SCWA01000004.1"/>
</dbReference>
<feature type="binding site" evidence="5">
    <location>
        <position position="166"/>
    </location>
    <ligand>
        <name>molybdate</name>
        <dbReference type="ChEBI" id="CHEBI:36264"/>
    </ligand>
</feature>
<dbReference type="GO" id="GO:0046872">
    <property type="term" value="F:metal ion binding"/>
    <property type="evidence" value="ECO:0007669"/>
    <property type="project" value="UniProtKB-KW"/>
</dbReference>
<dbReference type="Gene3D" id="3.40.190.10">
    <property type="entry name" value="Periplasmic binding protein-like II"/>
    <property type="match status" value="2"/>
</dbReference>